<feature type="domain" description="AAA+ ATPase" evidence="2">
    <location>
        <begin position="651"/>
        <end position="778"/>
    </location>
</feature>
<evidence type="ECO:0000313" key="3">
    <source>
        <dbReference type="EMBL" id="KAK0644346.1"/>
    </source>
</evidence>
<dbReference type="SMART" id="SM00382">
    <property type="entry name" value="AAA"/>
    <property type="match status" value="1"/>
</dbReference>
<dbReference type="InterPro" id="IPR003959">
    <property type="entry name" value="ATPase_AAA_core"/>
</dbReference>
<dbReference type="Gene3D" id="3.40.50.300">
    <property type="entry name" value="P-loop containing nucleotide triphosphate hydrolases"/>
    <property type="match status" value="1"/>
</dbReference>
<dbReference type="SUPFAM" id="SSF52540">
    <property type="entry name" value="P-loop containing nucleoside triphosphate hydrolases"/>
    <property type="match status" value="1"/>
</dbReference>
<dbReference type="GO" id="GO:0016887">
    <property type="term" value="F:ATP hydrolysis activity"/>
    <property type="evidence" value="ECO:0007669"/>
    <property type="project" value="InterPro"/>
</dbReference>
<dbReference type="InterPro" id="IPR027417">
    <property type="entry name" value="P-loop_NTPase"/>
</dbReference>
<reference evidence="3" key="1">
    <citation type="submission" date="2023-06" db="EMBL/GenBank/DDBJ databases">
        <title>Genome-scale phylogeny and comparative genomics of the fungal order Sordariales.</title>
        <authorList>
            <consortium name="Lawrence Berkeley National Laboratory"/>
            <person name="Hensen N."/>
            <person name="Bonometti L."/>
            <person name="Westerberg I."/>
            <person name="Brannstrom I.O."/>
            <person name="Guillou S."/>
            <person name="Cros-Aarteil S."/>
            <person name="Calhoun S."/>
            <person name="Haridas S."/>
            <person name="Kuo A."/>
            <person name="Mondo S."/>
            <person name="Pangilinan J."/>
            <person name="Riley R."/>
            <person name="Labutti K."/>
            <person name="Andreopoulos B."/>
            <person name="Lipzen A."/>
            <person name="Chen C."/>
            <person name="Yanf M."/>
            <person name="Daum C."/>
            <person name="Ng V."/>
            <person name="Clum A."/>
            <person name="Steindorff A."/>
            <person name="Ohm R."/>
            <person name="Martin F."/>
            <person name="Silar P."/>
            <person name="Natvig D."/>
            <person name="Lalanne C."/>
            <person name="Gautier V."/>
            <person name="Ament-Velasquez S.L."/>
            <person name="Kruys A."/>
            <person name="Hutchinson M.I."/>
            <person name="Powell A.J."/>
            <person name="Barry K."/>
            <person name="Miller A.N."/>
            <person name="Grigoriev I.V."/>
            <person name="Debuchy R."/>
            <person name="Gladieux P."/>
            <person name="Thoren M.H."/>
            <person name="Johannesson H."/>
        </authorList>
    </citation>
    <scope>NUCLEOTIDE SEQUENCE</scope>
    <source>
        <strain evidence="3">SMH2532-1</strain>
    </source>
</reference>
<evidence type="ECO:0000313" key="4">
    <source>
        <dbReference type="Proteomes" id="UP001174936"/>
    </source>
</evidence>
<organism evidence="3 4">
    <name type="scientific">Cercophora newfieldiana</name>
    <dbReference type="NCBI Taxonomy" id="92897"/>
    <lineage>
        <taxon>Eukaryota</taxon>
        <taxon>Fungi</taxon>
        <taxon>Dikarya</taxon>
        <taxon>Ascomycota</taxon>
        <taxon>Pezizomycotina</taxon>
        <taxon>Sordariomycetes</taxon>
        <taxon>Sordariomycetidae</taxon>
        <taxon>Sordariales</taxon>
        <taxon>Lasiosphaeriaceae</taxon>
        <taxon>Cercophora</taxon>
    </lineage>
</organism>
<feature type="region of interest" description="Disordered" evidence="1">
    <location>
        <begin position="221"/>
        <end position="255"/>
    </location>
</feature>
<name>A0AA40CME5_9PEZI</name>
<dbReference type="PANTHER" id="PTHR46411">
    <property type="entry name" value="FAMILY ATPASE, PUTATIVE-RELATED"/>
    <property type="match status" value="1"/>
</dbReference>
<dbReference type="InterPro" id="IPR003593">
    <property type="entry name" value="AAA+_ATPase"/>
</dbReference>
<dbReference type="AlphaFoldDB" id="A0AA40CME5"/>
<dbReference type="Pfam" id="PF22942">
    <property type="entry name" value="DUF7025"/>
    <property type="match status" value="1"/>
</dbReference>
<proteinExistence type="predicted"/>
<evidence type="ECO:0000259" key="2">
    <source>
        <dbReference type="SMART" id="SM00382"/>
    </source>
</evidence>
<dbReference type="Proteomes" id="UP001174936">
    <property type="component" value="Unassembled WGS sequence"/>
</dbReference>
<evidence type="ECO:0000256" key="1">
    <source>
        <dbReference type="SAM" id="MobiDB-lite"/>
    </source>
</evidence>
<comment type="caution">
    <text evidence="3">The sequence shown here is derived from an EMBL/GenBank/DDBJ whole genome shotgun (WGS) entry which is preliminary data.</text>
</comment>
<dbReference type="InterPro" id="IPR056599">
    <property type="entry name" value="AAA_lid_fung"/>
</dbReference>
<dbReference type="InterPro" id="IPR054289">
    <property type="entry name" value="DUF7025"/>
</dbReference>
<feature type="compositionally biased region" description="Acidic residues" evidence="1">
    <location>
        <begin position="967"/>
        <end position="990"/>
    </location>
</feature>
<dbReference type="PANTHER" id="PTHR46411:SF2">
    <property type="entry name" value="AAA+ ATPASE DOMAIN-CONTAINING PROTEIN"/>
    <property type="match status" value="1"/>
</dbReference>
<feature type="compositionally biased region" description="Polar residues" evidence="1">
    <location>
        <begin position="228"/>
        <end position="244"/>
    </location>
</feature>
<feature type="region of interest" description="Disordered" evidence="1">
    <location>
        <begin position="912"/>
        <end position="990"/>
    </location>
</feature>
<dbReference type="EMBL" id="JAULSV010000005">
    <property type="protein sequence ID" value="KAK0644346.1"/>
    <property type="molecule type" value="Genomic_DNA"/>
</dbReference>
<dbReference type="Pfam" id="PF23232">
    <property type="entry name" value="AAA_lid_13"/>
    <property type="match status" value="1"/>
</dbReference>
<gene>
    <name evidence="3" type="ORF">B0T16DRAFT_460410</name>
</gene>
<dbReference type="CDD" id="cd19481">
    <property type="entry name" value="RecA-like_protease"/>
    <property type="match status" value="1"/>
</dbReference>
<protein>
    <recommendedName>
        <fullName evidence="2">AAA+ ATPase domain-containing protein</fullName>
    </recommendedName>
</protein>
<keyword evidence="4" id="KW-1185">Reference proteome</keyword>
<sequence length="990" mass="110990">MATNLLEDETVTGAVADQPNDATTRDMATLSRDLARAGELFIKDLEAWRSTIRTHMSALNAPKNIEWKAGTVKNTSSKPHLIRPPSELDSWDYNIPKHPAGTWDDHSLVGAPPYPIIEAFYQTLDPESSITLPAEDPMRPFLLGNSSGIVEGKNLQRVYIRSHYIKAELSLLASSPISQRPMIITPPFKVLLEFLPQLKEKLASLQQQARLLSPQHSHASLRLDGYQDSGNDVPSVNSGNNGDQGTEPGGPVRMTPQTDLEHRAAHLEHLIKFVETDLGDLLELRKRISDASLQSISFDDLWHLFKPGDLVISREEGEGSSERLYRVYFTTGGQIKRRESKGPGSQVGPTPGRMLLHQSLQGAWTPLLVSAYKMEFDGTRVGPKEYCFAIHHFVGKTPITNLPVYPLAFHPGKGCRAYFEARGRKYLSSPGHKSYNGLAVPTPSRPTVYEMMPGQGVGAPQRVSSSQRHLEDISGEVFIDFAEFPLTARSGVFAQLSRPFQDPTETSEHIQGVDSQGNPVKFLVEHSGHEVDTRLAEIFYSSARKGLKPFKPSEEPDSMTGEVFELLGHQVPGYCFQNRQWYLLDVDLVEAIDHDRYSGFEDLVIPDDYKDLLLALVDNHSSHHQKRGDELKKGATNRKSTQIDIVRSKGQGLIVLLHGPPRSGKTSTAETIAAYTRRPLYSLTCGDLGYGSERSELRLDEHASRAEKWGCVLLLDEADVFLMKRDWTEVGRNSLVSVFLRKLEYYSGILFLTTNRPGTIDEAFKSRIHISLRYPSIDLASTEQMWVNIMRRLEKENETAEIKVVFDKSKLLKFAQKHYKRREPSKTTWNGRQIRNAFQTALALGYADRKAAFRDAGLTLEEASTDRHAKKWMRVKLTVNNFKSIAKTTNEFEDYLASLRGKDSYLAREAELRDDDYDPDKPATPAMKNYAPSLFMTRPTVSEALSETGRVQVKRKGKGKGKAKVEESDEDDDEDDDLDTVSEGGATDDE</sequence>
<feature type="compositionally biased region" description="Basic residues" evidence="1">
    <location>
        <begin position="952"/>
        <end position="962"/>
    </location>
</feature>
<dbReference type="Pfam" id="PF00004">
    <property type="entry name" value="AAA"/>
    <property type="match status" value="1"/>
</dbReference>
<dbReference type="GO" id="GO:0005524">
    <property type="term" value="F:ATP binding"/>
    <property type="evidence" value="ECO:0007669"/>
    <property type="project" value="InterPro"/>
</dbReference>
<accession>A0AA40CME5</accession>